<dbReference type="PATRIC" id="fig|1422.17.peg.302"/>
<dbReference type="EMBL" id="LQYY01000089">
    <property type="protein sequence ID" value="KYD33744.1"/>
    <property type="molecule type" value="Genomic_DNA"/>
</dbReference>
<feature type="transmembrane region" description="Helical" evidence="6">
    <location>
        <begin position="93"/>
        <end position="116"/>
    </location>
</feature>
<keyword evidence="2" id="KW-1003">Cell membrane</keyword>
<evidence type="ECO:0008006" key="9">
    <source>
        <dbReference type="Google" id="ProtNLM"/>
    </source>
</evidence>
<feature type="transmembrane region" description="Helical" evidence="6">
    <location>
        <begin position="136"/>
        <end position="165"/>
    </location>
</feature>
<protein>
    <recommendedName>
        <fullName evidence="9">LrgB family protein</fullName>
    </recommendedName>
</protein>
<dbReference type="GO" id="GO:0005886">
    <property type="term" value="C:plasma membrane"/>
    <property type="evidence" value="ECO:0007669"/>
    <property type="project" value="UniProtKB-SubCell"/>
</dbReference>
<gene>
    <name evidence="7" type="ORF">B4114_3097</name>
</gene>
<organism evidence="7 8">
    <name type="scientific">Geobacillus stearothermophilus</name>
    <name type="common">Bacillus stearothermophilus</name>
    <dbReference type="NCBI Taxonomy" id="1422"/>
    <lineage>
        <taxon>Bacteria</taxon>
        <taxon>Bacillati</taxon>
        <taxon>Bacillota</taxon>
        <taxon>Bacilli</taxon>
        <taxon>Bacillales</taxon>
        <taxon>Anoxybacillaceae</taxon>
        <taxon>Geobacillus</taxon>
    </lineage>
</organism>
<evidence type="ECO:0000256" key="1">
    <source>
        <dbReference type="ARBA" id="ARBA00004651"/>
    </source>
</evidence>
<sequence>MIQQVLIPLVMIIMTVGIYLIMSRIYSRFSWPFLLPVLTTTILMVVLLIGAHISYDTYMKGGKWINFLLRPSVVALAYPLYKQRFVLKKYMVPILVGVSVGTMTGMLSGLFFGRFFHFDRSLVLSMLPKSFTMPVAIQITASIGGISSMTIICVMVAGLTGAIVGPVILKWLRIKSVLGKGIALGSASHVLGITKASEFGELAVSIGSVAMILSALLGSIVAPYITMFFHI</sequence>
<feature type="transmembrane region" description="Helical" evidence="6">
    <location>
        <begin position="6"/>
        <end position="26"/>
    </location>
</feature>
<evidence type="ECO:0000256" key="4">
    <source>
        <dbReference type="ARBA" id="ARBA00022989"/>
    </source>
</evidence>
<evidence type="ECO:0000256" key="2">
    <source>
        <dbReference type="ARBA" id="ARBA00022475"/>
    </source>
</evidence>
<keyword evidence="5 6" id="KW-0472">Membrane</keyword>
<dbReference type="Proteomes" id="UP000075517">
    <property type="component" value="Unassembled WGS sequence"/>
</dbReference>
<feature type="transmembrane region" description="Helical" evidence="6">
    <location>
        <begin position="202"/>
        <end position="225"/>
    </location>
</feature>
<evidence type="ECO:0000313" key="7">
    <source>
        <dbReference type="EMBL" id="KYD33744.1"/>
    </source>
</evidence>
<dbReference type="PANTHER" id="PTHR30249">
    <property type="entry name" value="PUTATIVE SEROTONIN TRANSPORTER"/>
    <property type="match status" value="1"/>
</dbReference>
<keyword evidence="3 6" id="KW-0812">Transmembrane</keyword>
<feature type="transmembrane region" description="Helical" evidence="6">
    <location>
        <begin position="33"/>
        <end position="55"/>
    </location>
</feature>
<keyword evidence="4 6" id="KW-1133">Transmembrane helix</keyword>
<dbReference type="PANTHER" id="PTHR30249:SF17">
    <property type="entry name" value="HOLIN-LIKE PROTEIN CIDB"/>
    <property type="match status" value="1"/>
</dbReference>
<evidence type="ECO:0000256" key="5">
    <source>
        <dbReference type="ARBA" id="ARBA00023136"/>
    </source>
</evidence>
<comment type="subcellular location">
    <subcellularLocation>
        <location evidence="1">Cell membrane</location>
        <topology evidence="1">Multi-pass membrane protein</topology>
    </subcellularLocation>
</comment>
<reference evidence="7 8" key="1">
    <citation type="submission" date="2016-01" db="EMBL/GenBank/DDBJ databases">
        <title>Draft Genome Sequences of Seven Thermophilic Sporeformers Isolated from Foods.</title>
        <authorList>
            <person name="Berendsen E.M."/>
            <person name="Wells-Bennik M.H."/>
            <person name="Krawcyk A.O."/>
            <person name="De Jong A."/>
            <person name="Holsappel S."/>
            <person name="Eijlander R.T."/>
            <person name="Kuipers O.P."/>
        </authorList>
    </citation>
    <scope>NUCLEOTIDE SEQUENCE [LARGE SCALE GENOMIC DNA]</scope>
    <source>
        <strain evidence="7 8">B4114</strain>
    </source>
</reference>
<dbReference type="InterPro" id="IPR007300">
    <property type="entry name" value="CidB/LrgB"/>
</dbReference>
<proteinExistence type="predicted"/>
<dbReference type="Pfam" id="PF04172">
    <property type="entry name" value="LrgB"/>
    <property type="match status" value="1"/>
</dbReference>
<evidence type="ECO:0000256" key="6">
    <source>
        <dbReference type="SAM" id="Phobius"/>
    </source>
</evidence>
<feature type="transmembrane region" description="Helical" evidence="6">
    <location>
        <begin position="177"/>
        <end position="196"/>
    </location>
</feature>
<comment type="caution">
    <text evidence="7">The sequence shown here is derived from an EMBL/GenBank/DDBJ whole genome shotgun (WGS) entry which is preliminary data.</text>
</comment>
<evidence type="ECO:0000313" key="8">
    <source>
        <dbReference type="Proteomes" id="UP000075517"/>
    </source>
</evidence>
<evidence type="ECO:0000256" key="3">
    <source>
        <dbReference type="ARBA" id="ARBA00022692"/>
    </source>
</evidence>
<accession>A0A150NAN3</accession>
<dbReference type="AlphaFoldDB" id="A0A150NAN3"/>
<name>A0A150NAN3_GEOSE</name>